<dbReference type="AlphaFoldDB" id="A0A5R9PY32"/>
<sequence>MVLVLLVLVFLPRHFSIQQTSDLRGSDEQVRPLLFDLKHWPQLMAWDKFSSKLSIDISSPSNALGANVFLQTSSADIEITITEISQSQLQYSILINNEHALLGSLSLIHNDNELTINHSLKGTIHSTVSGGIIVLYIRSLADKMFTSSINNLRSHIQLADKDMQ</sequence>
<gene>
    <name evidence="1" type="ORF">C1E24_19675</name>
</gene>
<proteinExistence type="predicted"/>
<evidence type="ECO:0000313" key="1">
    <source>
        <dbReference type="EMBL" id="TLX45302.1"/>
    </source>
</evidence>
<accession>A0A5R9PY32</accession>
<dbReference type="Proteomes" id="UP000309186">
    <property type="component" value="Unassembled WGS sequence"/>
</dbReference>
<dbReference type="RefSeq" id="WP_138484406.1">
    <property type="nucleotide sequence ID" value="NZ_PPSW01000045.1"/>
</dbReference>
<dbReference type="OrthoDB" id="6293129at2"/>
<organism evidence="1 2">
    <name type="scientific">Pseudoalteromonas phenolica</name>
    <dbReference type="NCBI Taxonomy" id="161398"/>
    <lineage>
        <taxon>Bacteria</taxon>
        <taxon>Pseudomonadati</taxon>
        <taxon>Pseudomonadota</taxon>
        <taxon>Gammaproteobacteria</taxon>
        <taxon>Alteromonadales</taxon>
        <taxon>Pseudoalteromonadaceae</taxon>
        <taxon>Pseudoalteromonas</taxon>
    </lineage>
</organism>
<reference evidence="1 2" key="1">
    <citation type="submission" date="2018-01" db="EMBL/GenBank/DDBJ databases">
        <title>Co-occurrence of chitin degradation, pigmentation and bioactivity in marine Pseudoalteromonas.</title>
        <authorList>
            <person name="Paulsen S."/>
            <person name="Gram L."/>
            <person name="Machado H."/>
        </authorList>
    </citation>
    <scope>NUCLEOTIDE SEQUENCE [LARGE SCALE GENOMIC DNA]</scope>
    <source>
        <strain evidence="1 2">S3663</strain>
    </source>
</reference>
<evidence type="ECO:0000313" key="2">
    <source>
        <dbReference type="Proteomes" id="UP000309186"/>
    </source>
</evidence>
<protein>
    <submittedName>
        <fullName evidence="1">Uncharacterized protein</fullName>
    </submittedName>
</protein>
<comment type="caution">
    <text evidence="1">The sequence shown here is derived from an EMBL/GenBank/DDBJ whole genome shotgun (WGS) entry which is preliminary data.</text>
</comment>
<name>A0A5R9PY32_9GAMM</name>
<dbReference type="EMBL" id="PPSW01000045">
    <property type="protein sequence ID" value="TLX45302.1"/>
    <property type="molecule type" value="Genomic_DNA"/>
</dbReference>